<gene>
    <name evidence="1" type="ORF">DENOEST_1804</name>
</gene>
<name>A0A6S6XXW8_9PROT</name>
<organism evidence="1 2">
    <name type="scientific">Denitratisoma oestradiolicum</name>
    <dbReference type="NCBI Taxonomy" id="311182"/>
    <lineage>
        <taxon>Bacteria</taxon>
        <taxon>Pseudomonadati</taxon>
        <taxon>Pseudomonadota</taxon>
        <taxon>Betaproteobacteria</taxon>
        <taxon>Nitrosomonadales</taxon>
        <taxon>Sterolibacteriaceae</taxon>
        <taxon>Denitratisoma</taxon>
    </lineage>
</organism>
<dbReference type="KEGG" id="doe:DENOEST_1804"/>
<keyword evidence="2" id="KW-1185">Reference proteome</keyword>
<dbReference type="InterPro" id="IPR010927">
    <property type="entry name" value="T4SS_TraH"/>
</dbReference>
<protein>
    <submittedName>
        <fullName evidence="1">TraH family protein</fullName>
    </submittedName>
</protein>
<dbReference type="AlphaFoldDB" id="A0A6S6XXW8"/>
<dbReference type="RefSeq" id="WP_145768987.1">
    <property type="nucleotide sequence ID" value="NZ_NCXS01000001.1"/>
</dbReference>
<sequence length="478" mass="51837">MEIGMALSSRRCAQLASFALALTCIPAHATVNQSMQDWFNEIGAYGNVTGPNAYRGQTMNMYTGGSLYMRTPVRNYQLASISPPSFSAGCGGIDLFAGSFSFINKEQFVSLLRNIGNNAIGAAFNMALCSMSPDLCDLLKYLQDQATKMNNLNINSCQAAEGIVSAVGSMVTDRVQEKEGKTAGASLNMFGDVFESWDEWKKSRTTAKNIRNAAKATSQGAREIFDPGNVVWRSLNRISGITDETRELLMSLTGTIIVTPPGENADEKARWTYLPGGKLTFRQFVGDGASATVNLPGLKCGTDLAECMTPSFSETAFTVAPFSRQVRTRIAAMRDKIVNRDTGGQSSMDAALIGSSSLPVWKMLAVSSSIPGGDRITEDYAQLIAVDVAYAYFTNLSKTLRNALQNDAGKSGPDAVMAAEKILVRLTEVEQEARDMLRAEYQKGMQVAELSRSLQLMHQSLNSGMPTNIFQSMAVFNR</sequence>
<reference evidence="1 2" key="1">
    <citation type="submission" date="2020-03" db="EMBL/GenBank/DDBJ databases">
        <authorList>
            <consortium name="Genoscope - CEA"/>
            <person name="William W."/>
        </authorList>
    </citation>
    <scope>NUCLEOTIDE SEQUENCE [LARGE SCALE GENOMIC DNA]</scope>
    <source>
        <strain evidence="2">DSM 16959</strain>
    </source>
</reference>
<dbReference type="EMBL" id="LR778301">
    <property type="protein sequence ID" value="CAB1368969.1"/>
    <property type="molecule type" value="Genomic_DNA"/>
</dbReference>
<evidence type="ECO:0000313" key="1">
    <source>
        <dbReference type="EMBL" id="CAB1368969.1"/>
    </source>
</evidence>
<evidence type="ECO:0000313" key="2">
    <source>
        <dbReference type="Proteomes" id="UP000515733"/>
    </source>
</evidence>
<dbReference type="Proteomes" id="UP000515733">
    <property type="component" value="Chromosome"/>
</dbReference>
<dbReference type="Pfam" id="PF06122">
    <property type="entry name" value="TraH"/>
    <property type="match status" value="1"/>
</dbReference>
<accession>A0A6S6XXW8</accession>
<dbReference type="OrthoDB" id="9797479at2"/>
<proteinExistence type="predicted"/>